<dbReference type="PANTHER" id="PTHR21327">
    <property type="entry name" value="GTP CYCLOHYDROLASE II-RELATED"/>
    <property type="match status" value="1"/>
</dbReference>
<comment type="similarity">
    <text evidence="10">Belongs to the DHBP synthase family.</text>
</comment>
<keyword evidence="9 10" id="KW-0479">Metal-binding</keyword>
<evidence type="ECO:0000256" key="4">
    <source>
        <dbReference type="ARBA" id="ARBA00005520"/>
    </source>
</evidence>
<dbReference type="InterPro" id="IPR032677">
    <property type="entry name" value="GTP_cyclohydro_II"/>
</dbReference>
<comment type="cofactor">
    <cofactor evidence="10">
        <name>Mg(2+)</name>
        <dbReference type="ChEBI" id="CHEBI:18420"/>
    </cofactor>
    <cofactor evidence="10">
        <name>Mn(2+)</name>
        <dbReference type="ChEBI" id="CHEBI:29035"/>
    </cofactor>
    <text evidence="10">Binds 2 divalent metal cations per subunit. Magnesium or manganese.</text>
</comment>
<dbReference type="RefSeq" id="WP_283739741.1">
    <property type="nucleotide sequence ID" value="NZ_JASJEV010000003.1"/>
</dbReference>
<keyword evidence="10" id="KW-0464">Manganese</keyword>
<dbReference type="HAMAP" id="MF_00180">
    <property type="entry name" value="RibB"/>
    <property type="match status" value="1"/>
</dbReference>
<dbReference type="CDD" id="cd00093">
    <property type="entry name" value="HTH_XRE"/>
    <property type="match status" value="1"/>
</dbReference>
<feature type="binding site" evidence="10">
    <location>
        <position position="99"/>
    </location>
    <ligand>
        <name>Mg(2+)</name>
        <dbReference type="ChEBI" id="CHEBI:18420"/>
        <label>1</label>
    </ligand>
</feature>
<dbReference type="Gene3D" id="3.90.870.10">
    <property type="entry name" value="DHBP synthase"/>
    <property type="match status" value="1"/>
</dbReference>
<dbReference type="EMBL" id="JASJEV010000003">
    <property type="protein sequence ID" value="MDJ1157739.1"/>
    <property type="molecule type" value="Genomic_DNA"/>
</dbReference>
<protein>
    <recommendedName>
        <fullName evidence="7 10">3,4-dihydroxy-2-butanone 4-phosphate synthase</fullName>
        <shortName evidence="10">DHBP synthase</shortName>
        <ecNumber evidence="6 10">4.1.99.12</ecNumber>
    </recommendedName>
</protein>
<proteinExistence type="inferred from homology"/>
<gene>
    <name evidence="10 12" type="primary">ribB</name>
    <name evidence="12" type="ORF">QNA08_05780</name>
</gene>
<comment type="subunit">
    <text evidence="10">Homodimer.</text>
</comment>
<evidence type="ECO:0000313" key="13">
    <source>
        <dbReference type="Proteomes" id="UP001321492"/>
    </source>
</evidence>
<dbReference type="InterPro" id="IPR036144">
    <property type="entry name" value="RibA-like_sf"/>
</dbReference>
<feature type="binding site" evidence="10">
    <location>
        <position position="99"/>
    </location>
    <ligand>
        <name>Mg(2+)</name>
        <dbReference type="ChEBI" id="CHEBI:18420"/>
        <label>2</label>
    </ligand>
</feature>
<evidence type="ECO:0000256" key="8">
    <source>
        <dbReference type="ARBA" id="ARBA00022619"/>
    </source>
</evidence>
<accession>A0ABT7AEE7</accession>
<dbReference type="Pfam" id="PF00926">
    <property type="entry name" value="DHBP_synthase"/>
    <property type="match status" value="1"/>
</dbReference>
<comment type="caution">
    <text evidence="12">The sequence shown here is derived from an EMBL/GenBank/DDBJ whole genome shotgun (WGS) entry which is preliminary data.</text>
</comment>
<dbReference type="Gene3D" id="3.40.50.10990">
    <property type="entry name" value="GTP cyclohydrolase II"/>
    <property type="match status" value="1"/>
</dbReference>
<comment type="similarity">
    <text evidence="5">In the C-terminal section; belongs to the GTP cyclohydrolase II family.</text>
</comment>
<dbReference type="GO" id="GO:0008686">
    <property type="term" value="F:3,4-dihydroxy-2-butanone-4-phosphate synthase activity"/>
    <property type="evidence" value="ECO:0007669"/>
    <property type="project" value="UniProtKB-EC"/>
</dbReference>
<dbReference type="InterPro" id="IPR001387">
    <property type="entry name" value="Cro/C1-type_HTH"/>
</dbReference>
<evidence type="ECO:0000256" key="1">
    <source>
        <dbReference type="ARBA" id="ARBA00000141"/>
    </source>
</evidence>
<dbReference type="NCBIfam" id="TIGR00506">
    <property type="entry name" value="ribB"/>
    <property type="match status" value="1"/>
</dbReference>
<comment type="function">
    <text evidence="2 10">Catalyzes the conversion of D-ribulose 5-phosphate to formate and 3,4-dihydroxy-2-butanone 4-phosphate.</text>
</comment>
<keyword evidence="10 12" id="KW-0456">Lyase</keyword>
<dbReference type="SUPFAM" id="SSF142695">
    <property type="entry name" value="RibA-like"/>
    <property type="match status" value="1"/>
</dbReference>
<evidence type="ECO:0000256" key="2">
    <source>
        <dbReference type="ARBA" id="ARBA00002284"/>
    </source>
</evidence>
<name>A0ABT7AEE7_9HYPH</name>
<organism evidence="12 13">
    <name type="scientific">Chelatococcus albus</name>
    <dbReference type="NCBI Taxonomy" id="3047466"/>
    <lineage>
        <taxon>Bacteria</taxon>
        <taxon>Pseudomonadati</taxon>
        <taxon>Pseudomonadota</taxon>
        <taxon>Alphaproteobacteria</taxon>
        <taxon>Hyphomicrobiales</taxon>
        <taxon>Chelatococcaceae</taxon>
        <taxon>Chelatococcus</taxon>
    </lineage>
</organism>
<evidence type="ECO:0000256" key="10">
    <source>
        <dbReference type="HAMAP-Rule" id="MF_00180"/>
    </source>
</evidence>
<keyword evidence="8 10" id="KW-0686">Riboflavin biosynthesis</keyword>
<sequence>MKLADWLARNRMTRVEFARRLGMSPGAVTQLCNSDGAWLSRETAELILRETGGAVTPNDFIGAAAAGREEAAMLSSVTEAIEAIAHGEIVVVTDDDDRENEGDLVCAASLCTPEKMAFIIRNTCGIVCAPLTVADARRLRLDPMVASNDAPLGTAFTVSVDVRHGLTTGISAEQRANTVRALANNNMGATDFVRPGHVFPLIAKEGGVLMRSGHTEAAVDLCRLAGLPPVGVICELANDDGTVMKGAQIEAFAEKHRLKRISVADLIAYRQAREKLVERIATFPVQTEIGELTGHAYMTPFDTVHHFAFVYGAVGDGRNVPTRLHRANVISDVFCGAKVLHAALARFAAEGRGVLVYLREGTAGVPVMGLSEEAAADSEVQRHRQWREVGLGAQILRDLGVASIRNLTSMSRAYVGLAGFGIEIAATEILEG</sequence>
<dbReference type="Pfam" id="PF00925">
    <property type="entry name" value="GTP_cyclohydro2"/>
    <property type="match status" value="1"/>
</dbReference>
<feature type="site" description="Essential for catalytic activity" evidence="10">
    <location>
        <position position="235"/>
    </location>
</feature>
<dbReference type="Proteomes" id="UP001321492">
    <property type="component" value="Unassembled WGS sequence"/>
</dbReference>
<evidence type="ECO:0000256" key="9">
    <source>
        <dbReference type="ARBA" id="ARBA00022723"/>
    </source>
</evidence>
<feature type="domain" description="GTP cyclohydrolase II" evidence="11">
    <location>
        <begin position="279"/>
        <end position="425"/>
    </location>
</feature>
<dbReference type="InterPro" id="IPR000422">
    <property type="entry name" value="DHBP_synthase_RibB"/>
</dbReference>
<dbReference type="InterPro" id="IPR017945">
    <property type="entry name" value="DHBP_synth_RibB-like_a/b_dom"/>
</dbReference>
<evidence type="ECO:0000259" key="11">
    <source>
        <dbReference type="Pfam" id="PF00925"/>
    </source>
</evidence>
<feature type="binding site" evidence="10">
    <location>
        <begin position="211"/>
        <end position="215"/>
    </location>
    <ligand>
        <name>D-ribulose 5-phosphate</name>
        <dbReference type="ChEBI" id="CHEBI:58121"/>
    </ligand>
</feature>
<keyword evidence="13" id="KW-1185">Reference proteome</keyword>
<feature type="binding site" evidence="10">
    <location>
        <begin position="98"/>
        <end position="99"/>
    </location>
    <ligand>
        <name>D-ribulose 5-phosphate</name>
        <dbReference type="ChEBI" id="CHEBI:58121"/>
    </ligand>
</feature>
<keyword evidence="10" id="KW-0460">Magnesium</keyword>
<evidence type="ECO:0000256" key="5">
    <source>
        <dbReference type="ARBA" id="ARBA00008976"/>
    </source>
</evidence>
<dbReference type="EC" id="4.1.99.12" evidence="6 10"/>
<evidence type="ECO:0000256" key="7">
    <source>
        <dbReference type="ARBA" id="ARBA00018836"/>
    </source>
</evidence>
<reference evidence="12 13" key="1">
    <citation type="submission" date="2023-05" db="EMBL/GenBank/DDBJ databases">
        <title>Chelatococcus sp. nov., a moderately thermophilic bacterium isolated from hot spring microbial mat.</title>
        <authorList>
            <person name="Hu C.-J."/>
            <person name="Li W.-J."/>
        </authorList>
    </citation>
    <scope>NUCLEOTIDE SEQUENCE [LARGE SCALE GENOMIC DNA]</scope>
    <source>
        <strain evidence="12 13">SYSU G07232</strain>
    </source>
</reference>
<evidence type="ECO:0000313" key="12">
    <source>
        <dbReference type="EMBL" id="MDJ1157739.1"/>
    </source>
</evidence>
<dbReference type="PIRSF" id="PIRSF001259">
    <property type="entry name" value="RibA"/>
    <property type="match status" value="1"/>
</dbReference>
<comment type="similarity">
    <text evidence="4">In the N-terminal section; belongs to the DHBP synthase family.</text>
</comment>
<feature type="binding site" evidence="10">
    <location>
        <position position="214"/>
    </location>
    <ligand>
        <name>Mg(2+)</name>
        <dbReference type="ChEBI" id="CHEBI:18420"/>
        <label>2</label>
    </ligand>
</feature>
<comment type="catalytic activity">
    <reaction evidence="1 10">
        <text>D-ribulose 5-phosphate = (2S)-2-hydroxy-3-oxobutyl phosphate + formate + H(+)</text>
        <dbReference type="Rhea" id="RHEA:18457"/>
        <dbReference type="ChEBI" id="CHEBI:15378"/>
        <dbReference type="ChEBI" id="CHEBI:15740"/>
        <dbReference type="ChEBI" id="CHEBI:58121"/>
        <dbReference type="ChEBI" id="CHEBI:58830"/>
        <dbReference type="EC" id="4.1.99.12"/>
    </reaction>
</comment>
<dbReference type="PANTHER" id="PTHR21327:SF18">
    <property type="entry name" value="3,4-DIHYDROXY-2-BUTANONE 4-PHOSPHATE SYNTHASE"/>
    <property type="match status" value="1"/>
</dbReference>
<comment type="pathway">
    <text evidence="3 10">Cofactor biosynthesis; riboflavin biosynthesis; 2-hydroxy-3-oxobutyl phosphate from D-ribulose 5-phosphate: step 1/1.</text>
</comment>
<feature type="site" description="Essential for catalytic activity" evidence="10">
    <location>
        <position position="197"/>
    </location>
</feature>
<dbReference type="SUPFAM" id="SSF55821">
    <property type="entry name" value="YrdC/RibB"/>
    <property type="match status" value="1"/>
</dbReference>
<evidence type="ECO:0000256" key="6">
    <source>
        <dbReference type="ARBA" id="ARBA00012153"/>
    </source>
</evidence>
<feature type="binding site" evidence="10">
    <location>
        <position position="103"/>
    </location>
    <ligand>
        <name>D-ribulose 5-phosphate</name>
        <dbReference type="ChEBI" id="CHEBI:58121"/>
    </ligand>
</feature>
<evidence type="ECO:0000256" key="3">
    <source>
        <dbReference type="ARBA" id="ARBA00004904"/>
    </source>
</evidence>